<feature type="transmembrane region" description="Helical" evidence="1">
    <location>
        <begin position="6"/>
        <end position="27"/>
    </location>
</feature>
<evidence type="ECO:0000313" key="2">
    <source>
        <dbReference type="EMBL" id="PKR86089.1"/>
    </source>
</evidence>
<evidence type="ECO:0000256" key="1">
    <source>
        <dbReference type="SAM" id="Phobius"/>
    </source>
</evidence>
<evidence type="ECO:0000313" key="3">
    <source>
        <dbReference type="Proteomes" id="UP000233440"/>
    </source>
</evidence>
<feature type="transmembrane region" description="Helical" evidence="1">
    <location>
        <begin position="65"/>
        <end position="81"/>
    </location>
</feature>
<reference evidence="2 3" key="1">
    <citation type="submission" date="2017-11" db="EMBL/GenBank/DDBJ databases">
        <title>Bacillus camelliae sp. nov., isolated from pu'er tea.</title>
        <authorList>
            <person name="Niu L."/>
        </authorList>
    </citation>
    <scope>NUCLEOTIDE SEQUENCE [LARGE SCALE GENOMIC DNA]</scope>
    <source>
        <strain evidence="2 3">7578-1</strain>
    </source>
</reference>
<accession>A0A2N3LNH1</accession>
<sequence length="103" mass="12027">MDIVDIIVDIMGSIGYGFIIWNLVYWLVNAATKYKKDTIVVLVWSFVISFIFTIVGGWLWYPPALLFNAPIILLFFLYDFIKANKNKKRKSSPSQLRRAFLFI</sequence>
<dbReference type="EMBL" id="PIQO01000003">
    <property type="protein sequence ID" value="PKR86089.1"/>
    <property type="molecule type" value="Genomic_DNA"/>
</dbReference>
<proteinExistence type="predicted"/>
<dbReference type="OrthoDB" id="9971300at2"/>
<name>A0A2N3LNH1_9BACI</name>
<dbReference type="AlphaFoldDB" id="A0A2N3LNH1"/>
<keyword evidence="1" id="KW-0812">Transmembrane</keyword>
<dbReference type="Proteomes" id="UP000233440">
    <property type="component" value="Unassembled WGS sequence"/>
</dbReference>
<feature type="transmembrane region" description="Helical" evidence="1">
    <location>
        <begin position="39"/>
        <end position="59"/>
    </location>
</feature>
<keyword evidence="1" id="KW-0472">Membrane</keyword>
<gene>
    <name evidence="2" type="ORF">CWO92_06875</name>
</gene>
<organism evidence="2 3">
    <name type="scientific">Heyndrickxia camelliae</name>
    <dbReference type="NCBI Taxonomy" id="1707093"/>
    <lineage>
        <taxon>Bacteria</taxon>
        <taxon>Bacillati</taxon>
        <taxon>Bacillota</taxon>
        <taxon>Bacilli</taxon>
        <taxon>Bacillales</taxon>
        <taxon>Bacillaceae</taxon>
        <taxon>Heyndrickxia</taxon>
    </lineage>
</organism>
<keyword evidence="3" id="KW-1185">Reference proteome</keyword>
<keyword evidence="1" id="KW-1133">Transmembrane helix</keyword>
<protein>
    <submittedName>
        <fullName evidence="2">Uncharacterized protein</fullName>
    </submittedName>
</protein>
<comment type="caution">
    <text evidence="2">The sequence shown here is derived from an EMBL/GenBank/DDBJ whole genome shotgun (WGS) entry which is preliminary data.</text>
</comment>
<dbReference type="RefSeq" id="WP_101353458.1">
    <property type="nucleotide sequence ID" value="NZ_PIQO01000003.1"/>
</dbReference>